<evidence type="ECO:0000256" key="2">
    <source>
        <dbReference type="SAM" id="Phobius"/>
    </source>
</evidence>
<dbReference type="Gramene" id="PSS02056">
    <property type="protein sequence ID" value="PSS02056"/>
    <property type="gene ID" value="CEY00_Acc23414"/>
</dbReference>
<accession>A0A2R6Q5B7</accession>
<keyword evidence="2" id="KW-0812">Transmembrane</keyword>
<organism evidence="3 4">
    <name type="scientific">Actinidia chinensis var. chinensis</name>
    <name type="common">Chinese soft-hair kiwi</name>
    <dbReference type="NCBI Taxonomy" id="1590841"/>
    <lineage>
        <taxon>Eukaryota</taxon>
        <taxon>Viridiplantae</taxon>
        <taxon>Streptophyta</taxon>
        <taxon>Embryophyta</taxon>
        <taxon>Tracheophyta</taxon>
        <taxon>Spermatophyta</taxon>
        <taxon>Magnoliopsida</taxon>
        <taxon>eudicotyledons</taxon>
        <taxon>Gunneridae</taxon>
        <taxon>Pentapetalae</taxon>
        <taxon>asterids</taxon>
        <taxon>Ericales</taxon>
        <taxon>Actinidiaceae</taxon>
        <taxon>Actinidia</taxon>
    </lineage>
</organism>
<evidence type="ECO:0000313" key="3">
    <source>
        <dbReference type="EMBL" id="PSS02056.1"/>
    </source>
</evidence>
<dbReference type="EMBL" id="NKQK01000020">
    <property type="protein sequence ID" value="PSS02056.1"/>
    <property type="molecule type" value="Genomic_DNA"/>
</dbReference>
<dbReference type="Proteomes" id="UP000241394">
    <property type="component" value="Chromosome LG20"/>
</dbReference>
<dbReference type="FunCoup" id="A0A2R6Q5B7">
    <property type="interactions" value="372"/>
</dbReference>
<protein>
    <submittedName>
        <fullName evidence="3">ATPase</fullName>
    </submittedName>
</protein>
<proteinExistence type="predicted"/>
<feature type="compositionally biased region" description="Low complexity" evidence="1">
    <location>
        <begin position="17"/>
        <end position="27"/>
    </location>
</feature>
<evidence type="ECO:0000256" key="1">
    <source>
        <dbReference type="SAM" id="MobiDB-lite"/>
    </source>
</evidence>
<name>A0A2R6Q5B7_ACTCC</name>
<evidence type="ECO:0000313" key="4">
    <source>
        <dbReference type="Proteomes" id="UP000241394"/>
    </source>
</evidence>
<gene>
    <name evidence="3" type="ORF">CEY00_Acc23414</name>
</gene>
<dbReference type="OMA" id="CAKACAI"/>
<sequence length="93" mass="10274">MEGLQKAYRDLSENPKPSSSFPSFSSSTERGAATLSSDQSRVIVARSARQVVSLSTCSKLCTICFVTGVVVGFSLKRRVRRWASMLLKRIKDD</sequence>
<feature type="region of interest" description="Disordered" evidence="1">
    <location>
        <begin position="1"/>
        <end position="39"/>
    </location>
</feature>
<reference evidence="4" key="2">
    <citation type="journal article" date="2018" name="BMC Genomics">
        <title>A manually annotated Actinidia chinensis var. chinensis (kiwifruit) genome highlights the challenges associated with draft genomes and gene prediction in plants.</title>
        <authorList>
            <person name="Pilkington S.M."/>
            <person name="Crowhurst R."/>
            <person name="Hilario E."/>
            <person name="Nardozza S."/>
            <person name="Fraser L."/>
            <person name="Peng Y."/>
            <person name="Gunaseelan K."/>
            <person name="Simpson R."/>
            <person name="Tahir J."/>
            <person name="Deroles S.C."/>
            <person name="Templeton K."/>
            <person name="Luo Z."/>
            <person name="Davy M."/>
            <person name="Cheng C."/>
            <person name="McNeilage M."/>
            <person name="Scaglione D."/>
            <person name="Liu Y."/>
            <person name="Zhang Q."/>
            <person name="Datson P."/>
            <person name="De Silva N."/>
            <person name="Gardiner S.E."/>
            <person name="Bassett H."/>
            <person name="Chagne D."/>
            <person name="McCallum J."/>
            <person name="Dzierzon H."/>
            <person name="Deng C."/>
            <person name="Wang Y.Y."/>
            <person name="Barron L."/>
            <person name="Manako K."/>
            <person name="Bowen J."/>
            <person name="Foster T.M."/>
            <person name="Erridge Z.A."/>
            <person name="Tiffin H."/>
            <person name="Waite C.N."/>
            <person name="Davies K.M."/>
            <person name="Grierson E.P."/>
            <person name="Laing W.A."/>
            <person name="Kirk R."/>
            <person name="Chen X."/>
            <person name="Wood M."/>
            <person name="Montefiori M."/>
            <person name="Brummell D.A."/>
            <person name="Schwinn K.E."/>
            <person name="Catanach A."/>
            <person name="Fullerton C."/>
            <person name="Li D."/>
            <person name="Meiyalaghan S."/>
            <person name="Nieuwenhuizen N."/>
            <person name="Read N."/>
            <person name="Prakash R."/>
            <person name="Hunter D."/>
            <person name="Zhang H."/>
            <person name="McKenzie M."/>
            <person name="Knabel M."/>
            <person name="Harris A."/>
            <person name="Allan A.C."/>
            <person name="Gleave A."/>
            <person name="Chen A."/>
            <person name="Janssen B.J."/>
            <person name="Plunkett B."/>
            <person name="Ampomah-Dwamena C."/>
            <person name="Voogd C."/>
            <person name="Leif D."/>
            <person name="Lafferty D."/>
            <person name="Souleyre E.J.F."/>
            <person name="Varkonyi-Gasic E."/>
            <person name="Gambi F."/>
            <person name="Hanley J."/>
            <person name="Yao J.L."/>
            <person name="Cheung J."/>
            <person name="David K.M."/>
            <person name="Warren B."/>
            <person name="Marsh K."/>
            <person name="Snowden K.C."/>
            <person name="Lin-Wang K."/>
            <person name="Brian L."/>
            <person name="Martinez-Sanchez M."/>
            <person name="Wang M."/>
            <person name="Ileperuma N."/>
            <person name="Macnee N."/>
            <person name="Campin R."/>
            <person name="McAtee P."/>
            <person name="Drummond R.S.M."/>
            <person name="Espley R.V."/>
            <person name="Ireland H.S."/>
            <person name="Wu R."/>
            <person name="Atkinson R.G."/>
            <person name="Karunairetnam S."/>
            <person name="Bulley S."/>
            <person name="Chunkath S."/>
            <person name="Hanley Z."/>
            <person name="Storey R."/>
            <person name="Thrimawithana A.H."/>
            <person name="Thomson S."/>
            <person name="David C."/>
            <person name="Testolin R."/>
            <person name="Huang H."/>
            <person name="Hellens R.P."/>
            <person name="Schaffer R.J."/>
        </authorList>
    </citation>
    <scope>NUCLEOTIDE SEQUENCE [LARGE SCALE GENOMIC DNA]</scope>
    <source>
        <strain evidence="4">cv. Red5</strain>
    </source>
</reference>
<dbReference type="STRING" id="1590841.A0A2R6Q5B7"/>
<keyword evidence="2" id="KW-1133">Transmembrane helix</keyword>
<dbReference type="AlphaFoldDB" id="A0A2R6Q5B7"/>
<dbReference type="InParanoid" id="A0A2R6Q5B7"/>
<comment type="caution">
    <text evidence="3">The sequence shown here is derived from an EMBL/GenBank/DDBJ whole genome shotgun (WGS) entry which is preliminary data.</text>
</comment>
<keyword evidence="4" id="KW-1185">Reference proteome</keyword>
<reference evidence="3 4" key="1">
    <citation type="submission" date="2017-07" db="EMBL/GenBank/DDBJ databases">
        <title>An improved, manually edited Actinidia chinensis var. chinensis (kiwifruit) genome highlights the challenges associated with draft genomes and gene prediction in plants.</title>
        <authorList>
            <person name="Pilkington S."/>
            <person name="Crowhurst R."/>
            <person name="Hilario E."/>
            <person name="Nardozza S."/>
            <person name="Fraser L."/>
            <person name="Peng Y."/>
            <person name="Gunaseelan K."/>
            <person name="Simpson R."/>
            <person name="Tahir J."/>
            <person name="Deroles S."/>
            <person name="Templeton K."/>
            <person name="Luo Z."/>
            <person name="Davy M."/>
            <person name="Cheng C."/>
            <person name="Mcneilage M."/>
            <person name="Scaglione D."/>
            <person name="Liu Y."/>
            <person name="Zhang Q."/>
            <person name="Datson P."/>
            <person name="De Silva N."/>
            <person name="Gardiner S."/>
            <person name="Bassett H."/>
            <person name="Chagne D."/>
            <person name="Mccallum J."/>
            <person name="Dzierzon H."/>
            <person name="Deng C."/>
            <person name="Wang Y.-Y."/>
            <person name="Barron N."/>
            <person name="Manako K."/>
            <person name="Bowen J."/>
            <person name="Foster T."/>
            <person name="Erridge Z."/>
            <person name="Tiffin H."/>
            <person name="Waite C."/>
            <person name="Davies K."/>
            <person name="Grierson E."/>
            <person name="Laing W."/>
            <person name="Kirk R."/>
            <person name="Chen X."/>
            <person name="Wood M."/>
            <person name="Montefiori M."/>
            <person name="Brummell D."/>
            <person name="Schwinn K."/>
            <person name="Catanach A."/>
            <person name="Fullerton C."/>
            <person name="Li D."/>
            <person name="Meiyalaghan S."/>
            <person name="Nieuwenhuizen N."/>
            <person name="Read N."/>
            <person name="Prakash R."/>
            <person name="Hunter D."/>
            <person name="Zhang H."/>
            <person name="Mckenzie M."/>
            <person name="Knabel M."/>
            <person name="Harris A."/>
            <person name="Allan A."/>
            <person name="Chen A."/>
            <person name="Janssen B."/>
            <person name="Plunkett B."/>
            <person name="Dwamena C."/>
            <person name="Voogd C."/>
            <person name="Leif D."/>
            <person name="Lafferty D."/>
            <person name="Souleyre E."/>
            <person name="Varkonyi-Gasic E."/>
            <person name="Gambi F."/>
            <person name="Hanley J."/>
            <person name="Yao J.-L."/>
            <person name="Cheung J."/>
            <person name="David K."/>
            <person name="Warren B."/>
            <person name="Marsh K."/>
            <person name="Snowden K."/>
            <person name="Lin-Wang K."/>
            <person name="Brian L."/>
            <person name="Martinez-Sanchez M."/>
            <person name="Wang M."/>
            <person name="Ileperuma N."/>
            <person name="Macnee N."/>
            <person name="Campin R."/>
            <person name="Mcatee P."/>
            <person name="Drummond R."/>
            <person name="Espley R."/>
            <person name="Ireland H."/>
            <person name="Wu R."/>
            <person name="Atkinson R."/>
            <person name="Karunairetnam S."/>
            <person name="Bulley S."/>
            <person name="Chunkath S."/>
            <person name="Hanley Z."/>
            <person name="Storey R."/>
            <person name="Thrimawithana A."/>
            <person name="Thomson S."/>
            <person name="David C."/>
            <person name="Testolin R."/>
        </authorList>
    </citation>
    <scope>NUCLEOTIDE SEQUENCE [LARGE SCALE GENOMIC DNA]</scope>
    <source>
        <strain evidence="4">cv. Red5</strain>
        <tissue evidence="3">Young leaf</tissue>
    </source>
</reference>
<dbReference type="OrthoDB" id="1726667at2759"/>
<feature type="transmembrane region" description="Helical" evidence="2">
    <location>
        <begin position="51"/>
        <end position="75"/>
    </location>
</feature>
<keyword evidence="2" id="KW-0472">Membrane</keyword>